<evidence type="ECO:0000313" key="1">
    <source>
        <dbReference type="EMBL" id="ADZ91881.1"/>
    </source>
</evidence>
<accession>F2JXI1</accession>
<dbReference type="OrthoDB" id="6398352at2"/>
<dbReference type="HOGENOM" id="CLU_1382676_0_0_6"/>
<dbReference type="AlphaFoldDB" id="F2JXI1"/>
<gene>
    <name evidence="1" type="ordered locus">Marme_2650</name>
</gene>
<name>F2JXI1_MARM1</name>
<dbReference type="STRING" id="717774.Marme_2650"/>
<keyword evidence="2" id="KW-1185">Reference proteome</keyword>
<evidence type="ECO:0000313" key="2">
    <source>
        <dbReference type="Proteomes" id="UP000001062"/>
    </source>
</evidence>
<dbReference type="EMBL" id="CP002583">
    <property type="protein sequence ID" value="ADZ91881.1"/>
    <property type="molecule type" value="Genomic_DNA"/>
</dbReference>
<dbReference type="KEGG" id="mme:Marme_2650"/>
<organism evidence="1 2">
    <name type="scientific">Marinomonas mediterranea (strain ATCC 700492 / JCM 21426 / NBRC 103028 / MMB-1)</name>
    <dbReference type="NCBI Taxonomy" id="717774"/>
    <lineage>
        <taxon>Bacteria</taxon>
        <taxon>Pseudomonadati</taxon>
        <taxon>Pseudomonadota</taxon>
        <taxon>Gammaproteobacteria</taxon>
        <taxon>Oceanospirillales</taxon>
        <taxon>Oceanospirillaceae</taxon>
        <taxon>Marinomonas</taxon>
    </lineage>
</organism>
<dbReference type="RefSeq" id="WP_013661784.1">
    <property type="nucleotide sequence ID" value="NC_015276.1"/>
</dbReference>
<sequence>MNQQTLLAKIAAHYDFTKANQLASQSQTKPYIRAWLNLDISQVLQGILNGSDVTYSEPYQHQGDYIKFLPKTNQVEACERKYASKADLQITSDKQTNWFEFHVLQKSDLENTRDRNKLYGDIRRVRTLRKHLAPHDTTLLIGIWGSFTTKDLDYFKPLDNQTDCAYVLDTSLTGSTQIARVSHVKREGKPRFLLIAC</sequence>
<protein>
    <submittedName>
        <fullName evidence="1">Uncharacterized protein</fullName>
    </submittedName>
</protein>
<dbReference type="PATRIC" id="fig|717774.3.peg.2736"/>
<reference evidence="1 2" key="1">
    <citation type="journal article" date="2012" name="Stand. Genomic Sci.">
        <title>Complete genome sequence of the melanogenic marine bacterium Marinomonas mediterranea type strain (MMB-1(T)).</title>
        <authorList>
            <person name="Lucas-Elio P."/>
            <person name="Goodwin L."/>
            <person name="Woyke T."/>
            <person name="Pitluck S."/>
            <person name="Nolan M."/>
            <person name="Kyrpides N.C."/>
            <person name="Detter J.C."/>
            <person name="Copeland A."/>
            <person name="Teshima H."/>
            <person name="Bruce D."/>
            <person name="Detter C."/>
            <person name="Tapia R."/>
            <person name="Han S."/>
            <person name="Land M.L."/>
            <person name="Ivanova N."/>
            <person name="Mikhailova N."/>
            <person name="Johnston A.W."/>
            <person name="Sanchez-Amat A."/>
        </authorList>
    </citation>
    <scope>NUCLEOTIDE SEQUENCE [LARGE SCALE GENOMIC DNA]</scope>
    <source>
        <strain evidence="2">ATCC 700492 / JCM 21426 / NBRC 103028 / MMB-1</strain>
    </source>
</reference>
<dbReference type="Proteomes" id="UP000001062">
    <property type="component" value="Chromosome"/>
</dbReference>
<proteinExistence type="predicted"/>